<organism evidence="2">
    <name type="scientific">Taenia asiatica</name>
    <name type="common">Asian tapeworm</name>
    <dbReference type="NCBI Taxonomy" id="60517"/>
    <lineage>
        <taxon>Eukaryota</taxon>
        <taxon>Metazoa</taxon>
        <taxon>Spiralia</taxon>
        <taxon>Lophotrochozoa</taxon>
        <taxon>Platyhelminthes</taxon>
        <taxon>Cestoda</taxon>
        <taxon>Eucestoda</taxon>
        <taxon>Cyclophyllidea</taxon>
        <taxon>Taeniidae</taxon>
        <taxon>Taenia</taxon>
    </lineage>
</organism>
<reference evidence="2" key="1">
    <citation type="submission" date="2017-02" db="UniProtKB">
        <authorList>
            <consortium name="WormBaseParasite"/>
        </authorList>
    </citation>
    <scope>IDENTIFICATION</scope>
</reference>
<accession>A0A0R3W330</accession>
<evidence type="ECO:0000313" key="2">
    <source>
        <dbReference type="WBParaSite" id="TASK_0000428801-mRNA-1"/>
    </source>
</evidence>
<feature type="signal peptide" evidence="1">
    <location>
        <begin position="1"/>
        <end position="16"/>
    </location>
</feature>
<dbReference type="AlphaFoldDB" id="A0A0R3W330"/>
<feature type="chain" id="PRO_5006449895" evidence="1">
    <location>
        <begin position="17"/>
        <end position="393"/>
    </location>
</feature>
<sequence length="393" mass="44434">LFNIRILFVLVGKAIAEKDSKRIIHFNEVRECFLSFEIPPERQAQMMIKELSSTLKTPKKTLHLINLILMLFNHCQPGFSYALTEPKSIEGLLACFVLCKVRSNAAKKLAWLIKLLTSSSGSLSEKLTCPEEVNVVGLDTFCQDSWVPEMTLDDYYELERSIVSKHTDLNTLYNIVKSVDQSDDIKVLEKQRSVVKEMQHRLTLDEHFLQEVRNSFCVPEWPTTGITELLKHIEDALVTIDSLLVSSLPRLILSFSLCVVLENAALRSTSGSVATSATIPYGGSSFNVLRQQYTAAKDFQTRLVKDMEELRDLQRQCCPTAPPEEPLNHLLLQTETVLTNIKSLLRTELGVEFVSILRCLDGPLLLLLLLLFHVTASSFYSLQMALLYDPLVN</sequence>
<evidence type="ECO:0000256" key="1">
    <source>
        <dbReference type="SAM" id="SignalP"/>
    </source>
</evidence>
<protein>
    <submittedName>
        <fullName evidence="2">GBD/FH3 domain-containing protein</fullName>
    </submittedName>
</protein>
<keyword evidence="1" id="KW-0732">Signal</keyword>
<name>A0A0R3W330_TAEAS</name>
<dbReference type="WBParaSite" id="TASK_0000428801-mRNA-1">
    <property type="protein sequence ID" value="TASK_0000428801-mRNA-1"/>
    <property type="gene ID" value="TASK_0000428801"/>
</dbReference>
<proteinExistence type="predicted"/>